<evidence type="ECO:0000256" key="1">
    <source>
        <dbReference type="ARBA" id="ARBA00006817"/>
    </source>
</evidence>
<feature type="transmembrane region" description="Helical" evidence="2">
    <location>
        <begin position="157"/>
        <end position="174"/>
    </location>
</feature>
<feature type="domain" description="Activator of Hsp90 ATPase homologue 1/2-like C-terminal" evidence="3">
    <location>
        <begin position="20"/>
        <end position="132"/>
    </location>
</feature>
<accession>A0ABN1EX58</accession>
<dbReference type="Gene3D" id="3.30.530.20">
    <property type="match status" value="1"/>
</dbReference>
<dbReference type="Proteomes" id="UP001499951">
    <property type="component" value="Unassembled WGS sequence"/>
</dbReference>
<feature type="transmembrane region" description="Helical" evidence="2">
    <location>
        <begin position="186"/>
        <end position="203"/>
    </location>
</feature>
<protein>
    <recommendedName>
        <fullName evidence="3">Activator of Hsp90 ATPase homologue 1/2-like C-terminal domain-containing protein</fullName>
    </recommendedName>
</protein>
<comment type="similarity">
    <text evidence="1">Belongs to the AHA1 family.</text>
</comment>
<organism evidence="4 5">
    <name type="scientific">Rhizomicrobium electricum</name>
    <dbReference type="NCBI Taxonomy" id="480070"/>
    <lineage>
        <taxon>Bacteria</taxon>
        <taxon>Pseudomonadati</taxon>
        <taxon>Pseudomonadota</taxon>
        <taxon>Alphaproteobacteria</taxon>
        <taxon>Micropepsales</taxon>
        <taxon>Micropepsaceae</taxon>
        <taxon>Rhizomicrobium</taxon>
    </lineage>
</organism>
<reference evidence="4 5" key="1">
    <citation type="journal article" date="2019" name="Int. J. Syst. Evol. Microbiol.">
        <title>The Global Catalogue of Microorganisms (GCM) 10K type strain sequencing project: providing services to taxonomists for standard genome sequencing and annotation.</title>
        <authorList>
            <consortium name="The Broad Institute Genomics Platform"/>
            <consortium name="The Broad Institute Genome Sequencing Center for Infectious Disease"/>
            <person name="Wu L."/>
            <person name="Ma J."/>
        </authorList>
    </citation>
    <scope>NUCLEOTIDE SEQUENCE [LARGE SCALE GENOMIC DNA]</scope>
    <source>
        <strain evidence="4 5">JCM 15089</strain>
    </source>
</reference>
<dbReference type="EMBL" id="BAAADD010000007">
    <property type="protein sequence ID" value="GAA0576830.1"/>
    <property type="molecule type" value="Genomic_DNA"/>
</dbReference>
<evidence type="ECO:0000256" key="2">
    <source>
        <dbReference type="SAM" id="Phobius"/>
    </source>
</evidence>
<keyword evidence="5" id="KW-1185">Reference proteome</keyword>
<evidence type="ECO:0000259" key="3">
    <source>
        <dbReference type="Pfam" id="PF08327"/>
    </source>
</evidence>
<evidence type="ECO:0000313" key="5">
    <source>
        <dbReference type="Proteomes" id="UP001499951"/>
    </source>
</evidence>
<name>A0ABN1EX58_9PROT</name>
<dbReference type="SUPFAM" id="SSF55961">
    <property type="entry name" value="Bet v1-like"/>
    <property type="match status" value="1"/>
</dbReference>
<dbReference type="CDD" id="cd07814">
    <property type="entry name" value="SRPBCC_CalC_Aha1-like"/>
    <property type="match status" value="1"/>
</dbReference>
<evidence type="ECO:0000313" key="4">
    <source>
        <dbReference type="EMBL" id="GAA0576830.1"/>
    </source>
</evidence>
<proteinExistence type="inferred from homology"/>
<dbReference type="InterPro" id="IPR013538">
    <property type="entry name" value="ASHA1/2-like_C"/>
</dbReference>
<keyword evidence="2" id="KW-0812">Transmembrane</keyword>
<sequence length="235" mass="26398">MSNAASETLSVTVERDLPFAPEKVWRALTQPHLIAEWLMQNDFSPMAGHRFTLRADWGSVDCEVRIVEPNKALSYTWNAMGLESVVTWTLTPTEMGTQLRMEQSGFRPDQKQAYSGAKYGWQQFLGKLEQVLARDASPAASGRGGVTDMSNLARRPLYRWIHIVCSIPIIGYIYSPFDKIPDYAPATRFVFLPVMLLTGLWMWKGHVVLRVLSRNPAPQAPAQSSMELPEIGSGR</sequence>
<dbReference type="InterPro" id="IPR023393">
    <property type="entry name" value="START-like_dom_sf"/>
</dbReference>
<keyword evidence="2" id="KW-1133">Transmembrane helix</keyword>
<gene>
    <name evidence="4" type="ORF">GCM10008942_27130</name>
</gene>
<dbReference type="Pfam" id="PF08327">
    <property type="entry name" value="AHSA1"/>
    <property type="match status" value="1"/>
</dbReference>
<keyword evidence="2" id="KW-0472">Membrane</keyword>
<comment type="caution">
    <text evidence="4">The sequence shown here is derived from an EMBL/GenBank/DDBJ whole genome shotgun (WGS) entry which is preliminary data.</text>
</comment>